<gene>
    <name evidence="1" type="ORF">FHS26_000162</name>
</gene>
<dbReference type="AlphaFoldDB" id="A0A7W5FX86"/>
<name>A0A7W5FX86_9HYPH</name>
<dbReference type="Proteomes" id="UP000518315">
    <property type="component" value="Unassembled WGS sequence"/>
</dbReference>
<proteinExistence type="predicted"/>
<comment type="caution">
    <text evidence="1">The sequence shown here is derived from an EMBL/GenBank/DDBJ whole genome shotgun (WGS) entry which is preliminary data.</text>
</comment>
<protein>
    <submittedName>
        <fullName evidence="1">Uncharacterized protein</fullName>
    </submittedName>
</protein>
<evidence type="ECO:0000313" key="1">
    <source>
        <dbReference type="EMBL" id="MBB3132467.1"/>
    </source>
</evidence>
<dbReference type="RefSeq" id="WP_245438241.1">
    <property type="nucleotide sequence ID" value="NZ_JACHXH010000001.1"/>
</dbReference>
<sequence>MTQAPKSPNKMALACLPISGNGKRYQSASDDQANAKATSNRSTAMMIARIGQTIFAFPNEFEASVLIIGPYRFPDSKPRTYPRRRGTGSSILVWLEFRWRDRRCQQA</sequence>
<accession>A0A7W5FX86</accession>
<reference evidence="1 2" key="1">
    <citation type="submission" date="2020-08" db="EMBL/GenBank/DDBJ databases">
        <title>Genomic Encyclopedia of Type Strains, Phase III (KMG-III): the genomes of soil and plant-associated and newly described type strains.</title>
        <authorList>
            <person name="Whitman W."/>
        </authorList>
    </citation>
    <scope>NUCLEOTIDE SEQUENCE [LARGE SCALE GENOMIC DNA]</scope>
    <source>
        <strain evidence="1 2">CECT 4113</strain>
    </source>
</reference>
<keyword evidence="2" id="KW-1185">Reference proteome</keyword>
<dbReference type="EMBL" id="JACHXH010000001">
    <property type="protein sequence ID" value="MBB3132467.1"/>
    <property type="molecule type" value="Genomic_DNA"/>
</dbReference>
<evidence type="ECO:0000313" key="2">
    <source>
        <dbReference type="Proteomes" id="UP000518315"/>
    </source>
</evidence>
<organism evidence="1 2">
    <name type="scientific">Rhizobium pisi</name>
    <dbReference type="NCBI Taxonomy" id="574561"/>
    <lineage>
        <taxon>Bacteria</taxon>
        <taxon>Pseudomonadati</taxon>
        <taxon>Pseudomonadota</taxon>
        <taxon>Alphaproteobacteria</taxon>
        <taxon>Hyphomicrobiales</taxon>
        <taxon>Rhizobiaceae</taxon>
        <taxon>Rhizobium/Agrobacterium group</taxon>
        <taxon>Rhizobium</taxon>
    </lineage>
</organism>